<keyword evidence="5" id="KW-1185">Reference proteome</keyword>
<dbReference type="Gene3D" id="2.60.120.260">
    <property type="entry name" value="Galactose-binding domain-like"/>
    <property type="match status" value="1"/>
</dbReference>
<dbReference type="InterPro" id="IPR016186">
    <property type="entry name" value="C-type_lectin-like/link_sf"/>
</dbReference>
<dbReference type="InterPro" id="IPR036116">
    <property type="entry name" value="FN3_sf"/>
</dbReference>
<dbReference type="EMBL" id="MU827879">
    <property type="protein sequence ID" value="KAJ7315638.1"/>
    <property type="molecule type" value="Genomic_DNA"/>
</dbReference>
<dbReference type="Pfam" id="PF00059">
    <property type="entry name" value="Lectin_C"/>
    <property type="match status" value="1"/>
</dbReference>
<dbReference type="InterPro" id="IPR001304">
    <property type="entry name" value="C-type_lectin-like"/>
</dbReference>
<dbReference type="SUPFAM" id="SSF49785">
    <property type="entry name" value="Galactose-binding domain-like"/>
    <property type="match status" value="1"/>
</dbReference>
<protein>
    <submittedName>
        <fullName evidence="4">Chromatin-modulating protein mrc1</fullName>
    </submittedName>
</protein>
<proteinExistence type="predicted"/>
<evidence type="ECO:0000259" key="1">
    <source>
        <dbReference type="PROSITE" id="PS50022"/>
    </source>
</evidence>
<dbReference type="InterPro" id="IPR003961">
    <property type="entry name" value="FN3_dom"/>
</dbReference>
<dbReference type="SUPFAM" id="SSF49265">
    <property type="entry name" value="Fibronectin type III"/>
    <property type="match status" value="2"/>
</dbReference>
<dbReference type="Pfam" id="PF00754">
    <property type="entry name" value="F5_F8_type_C"/>
    <property type="match status" value="1"/>
</dbReference>
<evidence type="ECO:0000259" key="2">
    <source>
        <dbReference type="PROSITE" id="PS50041"/>
    </source>
</evidence>
<dbReference type="PROSITE" id="PS50041">
    <property type="entry name" value="C_TYPE_LECTIN_2"/>
    <property type="match status" value="1"/>
</dbReference>
<dbReference type="CDD" id="cd00063">
    <property type="entry name" value="FN3"/>
    <property type="match status" value="3"/>
</dbReference>
<feature type="domain" description="F5/8 type C" evidence="1">
    <location>
        <begin position="84"/>
        <end position="228"/>
    </location>
</feature>
<dbReference type="Gene3D" id="2.60.40.10">
    <property type="entry name" value="Immunoglobulins"/>
    <property type="match status" value="3"/>
</dbReference>
<dbReference type="InterPro" id="IPR000421">
    <property type="entry name" value="FA58C"/>
</dbReference>
<name>A0A9W9Y748_9CNID</name>
<dbReference type="Pfam" id="PF00041">
    <property type="entry name" value="fn3"/>
    <property type="match status" value="1"/>
</dbReference>
<evidence type="ECO:0000313" key="5">
    <source>
        <dbReference type="Proteomes" id="UP001163046"/>
    </source>
</evidence>
<dbReference type="SMART" id="SM00231">
    <property type="entry name" value="FA58C"/>
    <property type="match status" value="1"/>
</dbReference>
<dbReference type="PROSITE" id="PS50022">
    <property type="entry name" value="FA58C_3"/>
    <property type="match status" value="1"/>
</dbReference>
<evidence type="ECO:0000313" key="4">
    <source>
        <dbReference type="EMBL" id="KAJ7315638.1"/>
    </source>
</evidence>
<dbReference type="PANTHER" id="PTHR24543">
    <property type="entry name" value="MULTICOPPER OXIDASE-RELATED"/>
    <property type="match status" value="1"/>
</dbReference>
<dbReference type="Gene3D" id="3.10.100.10">
    <property type="entry name" value="Mannose-Binding Protein A, subunit A"/>
    <property type="match status" value="1"/>
</dbReference>
<dbReference type="InterPro" id="IPR016187">
    <property type="entry name" value="CTDL_fold"/>
</dbReference>
<feature type="domain" description="C-type lectin" evidence="2">
    <location>
        <begin position="1"/>
        <end position="73"/>
    </location>
</feature>
<sequence length="535" mass="60884">MKSASAWLGLNDKETEGSFVWNRDIPFFPDVYENWNTSHPKENGENFDFVEIENSTGKWNNIYGNESIGNICMKLAVQGPREPCHKSALGMEYKRIPDDNITAPNETEQYPASQGRLGYPGAWCGHVDYPGYLQVALSTIFFICAVSTQGNFERQRGFVKTYKLELSTSENKWNYYKAEDGAEIINGSKNNHQKYRTILQDGVMAKDVRFWPIKWHKYPCMRVEIYGKEAEAGATLFPEDIKVINTSYNYVDIRWKNTRPHYFFYGSLRGYIVTLEKMGDSSENGTSIFTNCHSEGINITNLGEHTTYCVYVAAFTEYGKGNSTSCMVAVTGERARVNFTAFNESSTSIRLNWNNDLPLPIDDSDKRGIKINYHKAEDTVEVSILFCDSSSTHVFSNLTIFTNYCFAVVGSKNDEFDTQLDNKKCLYTDEEAPRGSPLNVTARNESSTRINVTWQPIAAKLQQGIIRGYRISYKKEPLSGIVAARRKRRNIPQLLENTVLGENKVTWSLDGLKSSQIIVFKSWVLTVKEMEIRVT</sequence>
<dbReference type="InterPro" id="IPR008979">
    <property type="entry name" value="Galactose-bd-like_sf"/>
</dbReference>
<dbReference type="InterPro" id="IPR013783">
    <property type="entry name" value="Ig-like_fold"/>
</dbReference>
<dbReference type="PROSITE" id="PS50853">
    <property type="entry name" value="FN3"/>
    <property type="match status" value="1"/>
</dbReference>
<dbReference type="AlphaFoldDB" id="A0A9W9Y748"/>
<gene>
    <name evidence="4" type="primary">MRC1_16</name>
    <name evidence="4" type="ORF">OS493_038528</name>
</gene>
<dbReference type="SUPFAM" id="SSF56436">
    <property type="entry name" value="C-type lectin-like"/>
    <property type="match status" value="1"/>
</dbReference>
<feature type="domain" description="Fibronectin type-III" evidence="3">
    <location>
        <begin position="237"/>
        <end position="334"/>
    </location>
</feature>
<accession>A0A9W9Y748</accession>
<dbReference type="Proteomes" id="UP001163046">
    <property type="component" value="Unassembled WGS sequence"/>
</dbReference>
<dbReference type="OrthoDB" id="5960099at2759"/>
<organism evidence="4 5">
    <name type="scientific">Desmophyllum pertusum</name>
    <dbReference type="NCBI Taxonomy" id="174260"/>
    <lineage>
        <taxon>Eukaryota</taxon>
        <taxon>Metazoa</taxon>
        <taxon>Cnidaria</taxon>
        <taxon>Anthozoa</taxon>
        <taxon>Hexacorallia</taxon>
        <taxon>Scleractinia</taxon>
        <taxon>Caryophylliina</taxon>
        <taxon>Caryophylliidae</taxon>
        <taxon>Desmophyllum</taxon>
    </lineage>
</organism>
<dbReference type="CDD" id="cd00057">
    <property type="entry name" value="FA58C"/>
    <property type="match status" value="1"/>
</dbReference>
<evidence type="ECO:0000259" key="3">
    <source>
        <dbReference type="PROSITE" id="PS50853"/>
    </source>
</evidence>
<dbReference type="SMART" id="SM00060">
    <property type="entry name" value="FN3"/>
    <property type="match status" value="3"/>
</dbReference>
<comment type="caution">
    <text evidence="4">The sequence shown here is derived from an EMBL/GenBank/DDBJ whole genome shotgun (WGS) entry which is preliminary data.</text>
</comment>
<reference evidence="4" key="1">
    <citation type="submission" date="2023-01" db="EMBL/GenBank/DDBJ databases">
        <title>Genome assembly of the deep-sea coral Lophelia pertusa.</title>
        <authorList>
            <person name="Herrera S."/>
            <person name="Cordes E."/>
        </authorList>
    </citation>
    <scope>NUCLEOTIDE SEQUENCE</scope>
    <source>
        <strain evidence="4">USNM1676648</strain>
        <tissue evidence="4">Polyp</tissue>
    </source>
</reference>